<dbReference type="GO" id="GO:0016020">
    <property type="term" value="C:membrane"/>
    <property type="evidence" value="ECO:0007669"/>
    <property type="project" value="InterPro"/>
</dbReference>
<evidence type="ECO:0000256" key="4">
    <source>
        <dbReference type="ARBA" id="ARBA00023012"/>
    </source>
</evidence>
<keyword evidence="5" id="KW-0472">Membrane</keyword>
<keyword evidence="4" id="KW-0902">Two-component regulatory system</keyword>
<keyword evidence="5" id="KW-1133">Transmembrane helix</keyword>
<dbReference type="PRINTS" id="PR00344">
    <property type="entry name" value="BCTRLSENSOR"/>
</dbReference>
<dbReference type="InterPro" id="IPR010559">
    <property type="entry name" value="Sig_transdc_His_kin_internal"/>
</dbReference>
<comment type="catalytic activity">
    <reaction evidence="1">
        <text>ATP + protein L-histidine = ADP + protein N-phospho-L-histidine.</text>
        <dbReference type="EC" id="2.7.13.3"/>
    </reaction>
</comment>
<dbReference type="SUPFAM" id="SSF55781">
    <property type="entry name" value="GAF domain-like"/>
    <property type="match status" value="1"/>
</dbReference>
<accession>W0EBA6</accession>
<dbReference type="InterPro" id="IPR036890">
    <property type="entry name" value="HATPase_C_sf"/>
</dbReference>
<dbReference type="InterPro" id="IPR029016">
    <property type="entry name" value="GAF-like_dom_sf"/>
</dbReference>
<dbReference type="eggNOG" id="COG3275">
    <property type="taxonomic scope" value="Bacteria"/>
</dbReference>
<evidence type="ECO:0000259" key="6">
    <source>
        <dbReference type="PROSITE" id="PS50109"/>
    </source>
</evidence>
<dbReference type="PANTHER" id="PTHR34220">
    <property type="entry name" value="SENSOR HISTIDINE KINASE YPDA"/>
    <property type="match status" value="1"/>
</dbReference>
<sequence>MTWIFLLVLGAEVVMSIASQNLRLLLVFLIGNMLYLLLYTEYQRRRIRSLTTERNVEVSFKIAHETLPYLRRGLNAQNAEFMAKIIQEIGQVAAVSITDCTKQLAYLGVGCDQHHPGDKILTAATQEVIRTGNYKIVRTQKELNCPRQNVCDCPIAAAVVVPLHSQGKVVGTVKLYETKDGHLSPDLIRLALGMAQLLSLQIELAELDHQAKLATEAQLDALQAQINPHFFFNVLNTIIATSRTNPNRARRLLIYLSEFFRWAMKSKGTLIPLEEELKFVHTYLILEKARFGRKLQVKSQIPKELMKAVIPRLSLQPLVENAVKHGITPKIGKGTVWIQAEVKESELYFYVRDDGMGIPQERLSEVLKPGVGSGNGVGMANVHERLRGLYGEEYGLQIESVLGQETTVIMHLPLMFMPIDGGFKADVSGS</sequence>
<dbReference type="SMART" id="SM00065">
    <property type="entry name" value="GAF"/>
    <property type="match status" value="1"/>
</dbReference>
<dbReference type="EC" id="2.7.13.3" evidence="2"/>
<dbReference type="InterPro" id="IPR004358">
    <property type="entry name" value="Sig_transdc_His_kin-like_C"/>
</dbReference>
<dbReference type="PANTHER" id="PTHR34220:SF7">
    <property type="entry name" value="SENSOR HISTIDINE KINASE YPDA"/>
    <property type="match status" value="1"/>
</dbReference>
<evidence type="ECO:0000256" key="3">
    <source>
        <dbReference type="ARBA" id="ARBA00022777"/>
    </source>
</evidence>
<evidence type="ECO:0000313" key="8">
    <source>
        <dbReference type="Proteomes" id="UP000010847"/>
    </source>
</evidence>
<dbReference type="Pfam" id="PF06580">
    <property type="entry name" value="His_kinase"/>
    <property type="match status" value="1"/>
</dbReference>
<dbReference type="Pfam" id="PF02518">
    <property type="entry name" value="HATPase_c"/>
    <property type="match status" value="1"/>
</dbReference>
<dbReference type="Pfam" id="PF01590">
    <property type="entry name" value="GAF"/>
    <property type="match status" value="1"/>
</dbReference>
<dbReference type="Gene3D" id="3.30.565.10">
    <property type="entry name" value="Histidine kinase-like ATPase, C-terminal domain"/>
    <property type="match status" value="1"/>
</dbReference>
<dbReference type="Proteomes" id="UP000010847">
    <property type="component" value="Chromosome"/>
</dbReference>
<dbReference type="EMBL" id="CP007032">
    <property type="protein sequence ID" value="AHF06336.1"/>
    <property type="molecule type" value="Genomic_DNA"/>
</dbReference>
<keyword evidence="3 7" id="KW-0808">Transferase</keyword>
<feature type="transmembrane region" description="Helical" evidence="5">
    <location>
        <begin position="26"/>
        <end position="42"/>
    </location>
</feature>
<evidence type="ECO:0000256" key="5">
    <source>
        <dbReference type="SAM" id="Phobius"/>
    </source>
</evidence>
<keyword evidence="8" id="KW-1185">Reference proteome</keyword>
<keyword evidence="3 7" id="KW-0418">Kinase</keyword>
<dbReference type="OrthoDB" id="9809348at2"/>
<dbReference type="PROSITE" id="PS50109">
    <property type="entry name" value="HIS_KIN"/>
    <property type="match status" value="1"/>
</dbReference>
<dbReference type="STRING" id="871968.DESME_04110"/>
<dbReference type="Gene3D" id="3.30.450.40">
    <property type="match status" value="1"/>
</dbReference>
<dbReference type="InterPro" id="IPR050640">
    <property type="entry name" value="Bact_2-comp_sensor_kinase"/>
</dbReference>
<organism evidence="7 8">
    <name type="scientific">Desulfitobacterium metallireducens DSM 15288</name>
    <dbReference type="NCBI Taxonomy" id="871968"/>
    <lineage>
        <taxon>Bacteria</taxon>
        <taxon>Bacillati</taxon>
        <taxon>Bacillota</taxon>
        <taxon>Clostridia</taxon>
        <taxon>Eubacteriales</taxon>
        <taxon>Desulfitobacteriaceae</taxon>
        <taxon>Desulfitobacterium</taxon>
    </lineage>
</organism>
<dbReference type="InterPro" id="IPR005467">
    <property type="entry name" value="His_kinase_dom"/>
</dbReference>
<dbReference type="InterPro" id="IPR003018">
    <property type="entry name" value="GAF"/>
</dbReference>
<protein>
    <recommendedName>
        <fullName evidence="2">histidine kinase</fullName>
        <ecNumber evidence="2">2.7.13.3</ecNumber>
    </recommendedName>
</protein>
<name>W0EBA6_9FIRM</name>
<dbReference type="GO" id="GO:0000155">
    <property type="term" value="F:phosphorelay sensor kinase activity"/>
    <property type="evidence" value="ECO:0007669"/>
    <property type="project" value="InterPro"/>
</dbReference>
<gene>
    <name evidence="7" type="ORF">DESME_04110</name>
</gene>
<dbReference type="KEGG" id="dmt:DESME_04110"/>
<evidence type="ECO:0000256" key="1">
    <source>
        <dbReference type="ARBA" id="ARBA00000085"/>
    </source>
</evidence>
<keyword evidence="5" id="KW-0812">Transmembrane</keyword>
<dbReference type="HOGENOM" id="CLU_020473_3_0_9"/>
<dbReference type="AlphaFoldDB" id="W0EBA6"/>
<evidence type="ECO:0000313" key="7">
    <source>
        <dbReference type="EMBL" id="AHF06336.1"/>
    </source>
</evidence>
<dbReference type="SMART" id="SM00387">
    <property type="entry name" value="HATPase_c"/>
    <property type="match status" value="1"/>
</dbReference>
<evidence type="ECO:0000256" key="2">
    <source>
        <dbReference type="ARBA" id="ARBA00012438"/>
    </source>
</evidence>
<dbReference type="SUPFAM" id="SSF55874">
    <property type="entry name" value="ATPase domain of HSP90 chaperone/DNA topoisomerase II/histidine kinase"/>
    <property type="match status" value="1"/>
</dbReference>
<proteinExistence type="predicted"/>
<dbReference type="RefSeq" id="WP_006715163.1">
    <property type="nucleotide sequence ID" value="NZ_CP007032.1"/>
</dbReference>
<reference evidence="7 8" key="1">
    <citation type="submission" date="2013-12" db="EMBL/GenBank/DDBJ databases">
        <authorList>
            <consortium name="DOE Joint Genome Institute"/>
            <person name="Smidt H."/>
            <person name="Huntemann M."/>
            <person name="Han J."/>
            <person name="Chen A."/>
            <person name="Kyrpides N."/>
            <person name="Mavromatis K."/>
            <person name="Markowitz V."/>
            <person name="Palaniappan K."/>
            <person name="Ivanova N."/>
            <person name="Schaumberg A."/>
            <person name="Pati A."/>
            <person name="Liolios K."/>
            <person name="Nordberg H.P."/>
            <person name="Cantor M.N."/>
            <person name="Hua S.X."/>
            <person name="Woyke T."/>
        </authorList>
    </citation>
    <scope>NUCLEOTIDE SEQUENCE [LARGE SCALE GENOMIC DNA]</scope>
    <source>
        <strain evidence="8">DSM 15288</strain>
    </source>
</reference>
<dbReference type="InterPro" id="IPR003594">
    <property type="entry name" value="HATPase_dom"/>
</dbReference>
<feature type="domain" description="Histidine kinase" evidence="6">
    <location>
        <begin position="315"/>
        <end position="416"/>
    </location>
</feature>